<dbReference type="InParanoid" id="M3YWQ2"/>
<dbReference type="EMBL" id="AEYP01053156">
    <property type="status" value="NOT_ANNOTATED_CDS"/>
    <property type="molecule type" value="Genomic_DNA"/>
</dbReference>
<accession>M3YWQ2</accession>
<dbReference type="GeneTree" id="ENSGT00390000016398"/>
<dbReference type="PANTHER" id="PTHR47403:SF3">
    <property type="entry name" value="N-ACETYLTRANSFERASE 16-RELATED"/>
    <property type="match status" value="1"/>
</dbReference>
<dbReference type="OMA" id="FAVICET"/>
<sequence>MKLEARCGAASSEVPKPENKANPGAESGPEAKAKPLGANPRSRSGPDAKAKPLVFVVAQNGSLRRCWPSRGASPVGLDDYVPSHYHSRLLDPDGTMVLAKRKAVIVLESVPLIDARETVLVEGLRVAPRERGKGVARQHLGVRVAQLTRDNQLGPRELKKYRPVTQQASLILPTNLLPTLPLPSETQDPTPTSPLLGDPGTYSEARLLLSPSAQRDELPGTIIQDWQPYRPRESSPRPLAAKAWVARGQPRVLTLCTRPFPISHGGDGTWRYLNISAFGSDDAQVQSQLLRHLQPQAPHLAGLIVLCRLFLAPQLCSQLADFCQAGRGLELVKGDTEQHLLEAAI</sequence>
<organism evidence="3">
    <name type="scientific">Mustela putorius furo</name>
    <name type="common">European domestic ferret</name>
    <name type="synonym">Mustela furo</name>
    <dbReference type="NCBI Taxonomy" id="9669"/>
    <lineage>
        <taxon>Eukaryota</taxon>
        <taxon>Metazoa</taxon>
        <taxon>Chordata</taxon>
        <taxon>Craniata</taxon>
        <taxon>Vertebrata</taxon>
        <taxon>Euteleostomi</taxon>
        <taxon>Mammalia</taxon>
        <taxon>Eutheria</taxon>
        <taxon>Laurasiatheria</taxon>
        <taxon>Carnivora</taxon>
        <taxon>Caniformia</taxon>
        <taxon>Musteloidea</taxon>
        <taxon>Mustelidae</taxon>
        <taxon>Mustelinae</taxon>
        <taxon>Mustela</taxon>
    </lineage>
</organism>
<evidence type="ECO:0000259" key="2">
    <source>
        <dbReference type="Pfam" id="PF24066"/>
    </source>
</evidence>
<name>M3YWQ2_MUSPF</name>
<dbReference type="Pfam" id="PF24066">
    <property type="entry name" value="Hisat_C"/>
    <property type="match status" value="1"/>
</dbReference>
<proteinExistence type="predicted"/>
<feature type="region of interest" description="Disordered" evidence="1">
    <location>
        <begin position="1"/>
        <end position="50"/>
    </location>
</feature>
<feature type="domain" description="Histidine N-acetyltransferase C-terminal" evidence="2">
    <location>
        <begin position="205"/>
        <end position="311"/>
    </location>
</feature>
<dbReference type="Ensembl" id="ENSMPUT00000016003.1">
    <property type="protein sequence ID" value="ENSMPUP00000015762.1"/>
    <property type="gene ID" value="ENSMPUG00000015869.1"/>
</dbReference>
<dbReference type="HOGENOM" id="CLU_074598_0_0_1"/>
<feature type="region of interest" description="Disordered" evidence="1">
    <location>
        <begin position="178"/>
        <end position="201"/>
    </location>
</feature>
<evidence type="ECO:0000256" key="1">
    <source>
        <dbReference type="SAM" id="MobiDB-lite"/>
    </source>
</evidence>
<dbReference type="AlphaFoldDB" id="M3YWQ2"/>
<dbReference type="eggNOG" id="ENOG502QW73">
    <property type="taxonomic scope" value="Eukaryota"/>
</dbReference>
<dbReference type="PANTHER" id="PTHR47403">
    <property type="entry name" value="LOC100145250 PROTEIN"/>
    <property type="match status" value="1"/>
</dbReference>
<reference evidence="3" key="1">
    <citation type="submission" date="2024-06" db="UniProtKB">
        <authorList>
            <consortium name="Ensembl"/>
        </authorList>
    </citation>
    <scope>IDENTIFICATION</scope>
</reference>
<gene>
    <name evidence="3" type="primary">NAT16</name>
</gene>
<evidence type="ECO:0000313" key="3">
    <source>
        <dbReference type="Ensembl" id="ENSMPUP00000015762.1"/>
    </source>
</evidence>
<protein>
    <submittedName>
        <fullName evidence="3">N-acetyltransferase 16 (putative)</fullName>
    </submittedName>
</protein>
<dbReference type="InterPro" id="IPR056483">
    <property type="entry name" value="Hisat_C"/>
</dbReference>